<protein>
    <submittedName>
        <fullName evidence="14">Uncharacterized protein</fullName>
    </submittedName>
</protein>
<dbReference type="InterPro" id="IPR011527">
    <property type="entry name" value="ABC1_TM_dom"/>
</dbReference>
<evidence type="ECO:0000256" key="4">
    <source>
        <dbReference type="ARBA" id="ARBA00022692"/>
    </source>
</evidence>
<comment type="subcellular location">
    <subcellularLocation>
        <location evidence="1">Cell membrane</location>
        <topology evidence="1">Multi-pass membrane protein</topology>
    </subcellularLocation>
</comment>
<evidence type="ECO:0000256" key="11">
    <source>
        <dbReference type="SAM" id="Phobius"/>
    </source>
</evidence>
<dbReference type="InterPro" id="IPR036640">
    <property type="entry name" value="ABC1_TM_sf"/>
</dbReference>
<evidence type="ECO:0000256" key="1">
    <source>
        <dbReference type="ARBA" id="ARBA00004651"/>
    </source>
</evidence>
<dbReference type="PROSITE" id="PS00211">
    <property type="entry name" value="ABC_TRANSPORTER_1"/>
    <property type="match status" value="1"/>
</dbReference>
<keyword evidence="8 11" id="KW-1133">Transmembrane helix</keyword>
<evidence type="ECO:0000256" key="8">
    <source>
        <dbReference type="ARBA" id="ARBA00022989"/>
    </source>
</evidence>
<dbReference type="InterPro" id="IPR003593">
    <property type="entry name" value="AAA+_ATPase"/>
</dbReference>
<evidence type="ECO:0000256" key="5">
    <source>
        <dbReference type="ARBA" id="ARBA00022737"/>
    </source>
</evidence>
<dbReference type="Pfam" id="PF00005">
    <property type="entry name" value="ABC_tran"/>
    <property type="match status" value="1"/>
</dbReference>
<dbReference type="SUPFAM" id="SSF90123">
    <property type="entry name" value="ABC transporter transmembrane region"/>
    <property type="match status" value="1"/>
</dbReference>
<feature type="domain" description="ABC transmembrane type-1" evidence="13">
    <location>
        <begin position="1"/>
        <end position="113"/>
    </location>
</feature>
<dbReference type="InterPro" id="IPR027417">
    <property type="entry name" value="P-loop_NTPase"/>
</dbReference>
<dbReference type="OMA" id="VELVWAF"/>
<dbReference type="SMART" id="SM00382">
    <property type="entry name" value="AAA"/>
    <property type="match status" value="1"/>
</dbReference>
<keyword evidence="15" id="KW-1185">Reference proteome</keyword>
<dbReference type="PROSITE" id="PS50929">
    <property type="entry name" value="ABC_TM1F"/>
    <property type="match status" value="1"/>
</dbReference>
<dbReference type="CDD" id="cd03249">
    <property type="entry name" value="ABC_MTABC3_MDL1_MDL2"/>
    <property type="match status" value="1"/>
</dbReference>
<dbReference type="Pfam" id="PF00664">
    <property type="entry name" value="ABC_membrane"/>
    <property type="match status" value="1"/>
</dbReference>
<evidence type="ECO:0000259" key="12">
    <source>
        <dbReference type="PROSITE" id="PS50893"/>
    </source>
</evidence>
<dbReference type="EMBL" id="LT934113">
    <property type="protein sequence ID" value="VAH24312.1"/>
    <property type="molecule type" value="Genomic_DNA"/>
</dbReference>
<sequence length="394" mass="42802">MMNEDASQVATDAVSSIRTVASFCSEKRITRIYEQKCEASKNQGFKTGIAGDIGFGFSFLMLYLTYALCFYVGGQFVRHGKSNFGDVFEVFFALMLATLGVSQTSAMASDSKKAKDSAISVFALLDRKSEIDSSSNEGLTLDELKGNIDFRHVSFNYPTRPDVVIFNNFTLHIPYGKTIALVGESGCGKSTVISLLERFYNPDSGTILLDGVEIKSLNINWLRKQTGLVSQEPVLFNDTIRANIAYGKDGEVSEEEVIAAAKASNAHEFISSLPQGYETSVGERGIQLSGGQKQRVAIARAILKDPKILLLDEATSALDAESERIVQHALDHVMVGRTTVAVAHRLSTIKGADIIAVLKDGAIVEKGGHESLMNIKDGVYSSLVELRSAHHENA</sequence>
<dbReference type="Gene3D" id="1.20.1560.10">
    <property type="entry name" value="ABC transporter type 1, transmembrane domain"/>
    <property type="match status" value="1"/>
</dbReference>
<name>A0A9R1NG75_TRITD</name>
<feature type="transmembrane region" description="Helical" evidence="11">
    <location>
        <begin position="84"/>
        <end position="102"/>
    </location>
</feature>
<dbReference type="GO" id="GO:0005886">
    <property type="term" value="C:plasma membrane"/>
    <property type="evidence" value="ECO:0007669"/>
    <property type="project" value="UniProtKB-SubCell"/>
</dbReference>
<keyword evidence="7" id="KW-0067">ATP-binding</keyword>
<keyword evidence="9 11" id="KW-0472">Membrane</keyword>
<dbReference type="InterPro" id="IPR003439">
    <property type="entry name" value="ABC_transporter-like_ATP-bd"/>
</dbReference>
<dbReference type="GO" id="GO:0005743">
    <property type="term" value="C:mitochondrial inner membrane"/>
    <property type="evidence" value="ECO:0007669"/>
    <property type="project" value="TreeGrafter"/>
</dbReference>
<keyword evidence="3" id="KW-0813">Transport</keyword>
<dbReference type="PANTHER" id="PTHR43394">
    <property type="entry name" value="ATP-DEPENDENT PERMEASE MDL1, MITOCHONDRIAL"/>
    <property type="match status" value="1"/>
</dbReference>
<organism evidence="14 15">
    <name type="scientific">Triticum turgidum subsp. durum</name>
    <name type="common">Durum wheat</name>
    <name type="synonym">Triticum durum</name>
    <dbReference type="NCBI Taxonomy" id="4567"/>
    <lineage>
        <taxon>Eukaryota</taxon>
        <taxon>Viridiplantae</taxon>
        <taxon>Streptophyta</taxon>
        <taxon>Embryophyta</taxon>
        <taxon>Tracheophyta</taxon>
        <taxon>Spermatophyta</taxon>
        <taxon>Magnoliopsida</taxon>
        <taxon>Liliopsida</taxon>
        <taxon>Poales</taxon>
        <taxon>Poaceae</taxon>
        <taxon>BOP clade</taxon>
        <taxon>Pooideae</taxon>
        <taxon>Triticodae</taxon>
        <taxon>Triticeae</taxon>
        <taxon>Triticinae</taxon>
        <taxon>Triticum</taxon>
    </lineage>
</organism>
<dbReference type="AlphaFoldDB" id="A0A9R1NG75"/>
<feature type="transmembrane region" description="Helical" evidence="11">
    <location>
        <begin position="53"/>
        <end position="72"/>
    </location>
</feature>
<evidence type="ECO:0000256" key="10">
    <source>
        <dbReference type="ARBA" id="ARBA00023180"/>
    </source>
</evidence>
<keyword evidence="5" id="KW-0677">Repeat</keyword>
<evidence type="ECO:0000256" key="9">
    <source>
        <dbReference type="ARBA" id="ARBA00023136"/>
    </source>
</evidence>
<dbReference type="GO" id="GO:0005524">
    <property type="term" value="F:ATP binding"/>
    <property type="evidence" value="ECO:0007669"/>
    <property type="project" value="UniProtKB-KW"/>
</dbReference>
<dbReference type="InterPro" id="IPR039421">
    <property type="entry name" value="Type_1_exporter"/>
</dbReference>
<dbReference type="Gene3D" id="3.40.50.300">
    <property type="entry name" value="P-loop containing nucleotide triphosphate hydrolases"/>
    <property type="match status" value="1"/>
</dbReference>
<dbReference type="SUPFAM" id="SSF52540">
    <property type="entry name" value="P-loop containing nucleoside triphosphate hydrolases"/>
    <property type="match status" value="1"/>
</dbReference>
<dbReference type="FunFam" id="3.40.50.300:FF:000066">
    <property type="entry name" value="ABC transporter B family member 1"/>
    <property type="match status" value="1"/>
</dbReference>
<evidence type="ECO:0000256" key="3">
    <source>
        <dbReference type="ARBA" id="ARBA00022448"/>
    </source>
</evidence>
<dbReference type="PROSITE" id="PS50893">
    <property type="entry name" value="ABC_TRANSPORTER_2"/>
    <property type="match status" value="1"/>
</dbReference>
<evidence type="ECO:0000259" key="13">
    <source>
        <dbReference type="PROSITE" id="PS50929"/>
    </source>
</evidence>
<reference evidence="14 15" key="1">
    <citation type="submission" date="2017-09" db="EMBL/GenBank/DDBJ databases">
        <authorList>
            <consortium name="International Durum Wheat Genome Sequencing Consortium (IDWGSC)"/>
            <person name="Milanesi L."/>
        </authorList>
    </citation>
    <scope>NUCLEOTIDE SEQUENCE [LARGE SCALE GENOMIC DNA]</scope>
    <source>
        <strain evidence="15">cv. Svevo</strain>
    </source>
</reference>
<accession>A0A9R1NG75</accession>
<proteinExistence type="inferred from homology"/>
<dbReference type="PANTHER" id="PTHR43394:SF18">
    <property type="entry name" value="ABC TRANSPORTER B FAMILY MEMBER 11-LIKE"/>
    <property type="match status" value="1"/>
</dbReference>
<evidence type="ECO:0000256" key="7">
    <source>
        <dbReference type="ARBA" id="ARBA00022840"/>
    </source>
</evidence>
<dbReference type="Gramene" id="TRITD2Av1G002380.1">
    <property type="protein sequence ID" value="TRITD2Av1G002380.1"/>
    <property type="gene ID" value="TRITD2Av1G002380"/>
</dbReference>
<dbReference type="GO" id="GO:0090374">
    <property type="term" value="P:oligopeptide export from mitochondrion"/>
    <property type="evidence" value="ECO:0007669"/>
    <property type="project" value="TreeGrafter"/>
</dbReference>
<gene>
    <name evidence="14" type="ORF">TRITD_2Av1G002380</name>
</gene>
<evidence type="ECO:0000313" key="14">
    <source>
        <dbReference type="EMBL" id="VAH24312.1"/>
    </source>
</evidence>
<evidence type="ECO:0000313" key="15">
    <source>
        <dbReference type="Proteomes" id="UP000324705"/>
    </source>
</evidence>
<dbReference type="Proteomes" id="UP000324705">
    <property type="component" value="Chromosome 2A"/>
</dbReference>
<feature type="domain" description="ABC transporter" evidence="12">
    <location>
        <begin position="148"/>
        <end position="385"/>
    </location>
</feature>
<dbReference type="InterPro" id="IPR017871">
    <property type="entry name" value="ABC_transporter-like_CS"/>
</dbReference>
<evidence type="ECO:0000256" key="6">
    <source>
        <dbReference type="ARBA" id="ARBA00022741"/>
    </source>
</evidence>
<keyword evidence="10" id="KW-0325">Glycoprotein</keyword>
<comment type="similarity">
    <text evidence="2">Belongs to the ABC transporter superfamily. ABCB family. Multidrug resistance exporter (TC 3.A.1.201) subfamily.</text>
</comment>
<dbReference type="GO" id="GO:0015421">
    <property type="term" value="F:ABC-type oligopeptide transporter activity"/>
    <property type="evidence" value="ECO:0007669"/>
    <property type="project" value="TreeGrafter"/>
</dbReference>
<keyword evidence="4 11" id="KW-0812">Transmembrane</keyword>
<keyword evidence="6" id="KW-0547">Nucleotide-binding</keyword>
<dbReference type="GO" id="GO:0016887">
    <property type="term" value="F:ATP hydrolysis activity"/>
    <property type="evidence" value="ECO:0007669"/>
    <property type="project" value="InterPro"/>
</dbReference>
<evidence type="ECO:0000256" key="2">
    <source>
        <dbReference type="ARBA" id="ARBA00007577"/>
    </source>
</evidence>